<evidence type="ECO:0000313" key="5">
    <source>
        <dbReference type="Proteomes" id="UP000006158"/>
    </source>
</evidence>
<reference evidence="4 5" key="2">
    <citation type="journal article" date="2009" name="Genome Res.">
        <title>Ortho-proteogenomics: multiple proteomes investigation through orthology and a new MS-based protocol.</title>
        <authorList>
            <person name="Gallien S."/>
            <person name="Perrodou E."/>
            <person name="Carapito C."/>
            <person name="Deshayes C."/>
            <person name="Reyrat J.M."/>
            <person name="Van Dorsselaer A."/>
            <person name="Poch O."/>
            <person name="Schaeffer C."/>
            <person name="Lecompte O."/>
        </authorList>
    </citation>
    <scope>NUCLEOTIDE SEQUENCE [LARGE SCALE GENOMIC DNA]</scope>
    <source>
        <strain evidence="5">ATCC 700084 / mc(2)155</strain>
    </source>
</reference>
<dbReference type="PANTHER" id="PTHR44154:SF1">
    <property type="entry name" value="QUINONE OXIDOREDUCTASE"/>
    <property type="match status" value="1"/>
</dbReference>
<keyword evidence="1" id="KW-0521">NADP</keyword>
<protein>
    <recommendedName>
        <fullName evidence="2">Zinc-type alcohol dehydrogenase-like protein</fullName>
    </recommendedName>
</protein>
<keyword evidence="2" id="KW-0479">Metal-binding</keyword>
<organism evidence="4 5">
    <name type="scientific">Mycolicibacterium smegmatis (strain ATCC 700084 / mc(2)155)</name>
    <name type="common">Mycobacterium smegmatis</name>
    <dbReference type="NCBI Taxonomy" id="246196"/>
    <lineage>
        <taxon>Bacteria</taxon>
        <taxon>Bacillati</taxon>
        <taxon>Actinomycetota</taxon>
        <taxon>Actinomycetes</taxon>
        <taxon>Mycobacteriales</taxon>
        <taxon>Mycobacteriaceae</taxon>
        <taxon>Mycolicibacterium</taxon>
    </lineage>
</organism>
<dbReference type="InterPro" id="IPR014182">
    <property type="entry name" value="ADH_Zn_typ-1"/>
</dbReference>
<dbReference type="Proteomes" id="UP000006158">
    <property type="component" value="Chromosome"/>
</dbReference>
<dbReference type="Pfam" id="PF08240">
    <property type="entry name" value="ADH_N"/>
    <property type="match status" value="1"/>
</dbReference>
<keyword evidence="2 4" id="KW-0560">Oxidoreductase</keyword>
<name>I7FJH2_MYCS2</name>
<accession>I7FJH2</accession>
<dbReference type="SUPFAM" id="SSF51735">
    <property type="entry name" value="NAD(P)-binding Rossmann-fold domains"/>
    <property type="match status" value="1"/>
</dbReference>
<evidence type="ECO:0000259" key="3">
    <source>
        <dbReference type="SMART" id="SM00829"/>
    </source>
</evidence>
<dbReference type="PANTHER" id="PTHR44154">
    <property type="entry name" value="QUINONE OXIDOREDUCTASE"/>
    <property type="match status" value="1"/>
</dbReference>
<dbReference type="InterPro" id="IPR011032">
    <property type="entry name" value="GroES-like_sf"/>
</dbReference>
<dbReference type="PATRIC" id="fig|246196.56.peg.5144"/>
<proteinExistence type="inferred from homology"/>
<evidence type="ECO:0000256" key="1">
    <source>
        <dbReference type="ARBA" id="ARBA00022857"/>
    </source>
</evidence>
<dbReference type="GO" id="GO:0016491">
    <property type="term" value="F:oxidoreductase activity"/>
    <property type="evidence" value="ECO:0007669"/>
    <property type="project" value="UniProtKB-KW"/>
</dbReference>
<dbReference type="InterPro" id="IPR036291">
    <property type="entry name" value="NAD(P)-bd_dom_sf"/>
</dbReference>
<dbReference type="InterPro" id="IPR020843">
    <property type="entry name" value="ER"/>
</dbReference>
<dbReference type="NCBIfam" id="TIGR02817">
    <property type="entry name" value="adh_fam_1"/>
    <property type="match status" value="1"/>
</dbReference>
<dbReference type="InterPro" id="IPR051603">
    <property type="entry name" value="Zinc-ADH_QOR/CCCR"/>
</dbReference>
<keyword evidence="2" id="KW-0862">Zinc</keyword>
<gene>
    <name evidence="4" type="ordered locus">MSMEI_5031</name>
</gene>
<dbReference type="Pfam" id="PF13602">
    <property type="entry name" value="ADH_zinc_N_2"/>
    <property type="match status" value="1"/>
</dbReference>
<dbReference type="Gene3D" id="3.40.50.720">
    <property type="entry name" value="NAD(P)-binding Rossmann-like Domain"/>
    <property type="match status" value="1"/>
</dbReference>
<evidence type="ECO:0000256" key="2">
    <source>
        <dbReference type="RuleBase" id="RU364000"/>
    </source>
</evidence>
<dbReference type="CDD" id="cd08252">
    <property type="entry name" value="AL_MDR"/>
    <property type="match status" value="1"/>
</dbReference>
<dbReference type="GO" id="GO:0008270">
    <property type="term" value="F:zinc ion binding"/>
    <property type="evidence" value="ECO:0007669"/>
    <property type="project" value="InterPro"/>
</dbReference>
<evidence type="ECO:0000313" key="4">
    <source>
        <dbReference type="EMBL" id="AFP41475.1"/>
    </source>
</evidence>
<dbReference type="SUPFAM" id="SSF50129">
    <property type="entry name" value="GroES-like"/>
    <property type="match status" value="1"/>
</dbReference>
<dbReference type="InterPro" id="IPR013154">
    <property type="entry name" value="ADH-like_N"/>
</dbReference>
<dbReference type="AlphaFoldDB" id="I7FJH2"/>
<dbReference type="EMBL" id="CP001663">
    <property type="protein sequence ID" value="AFP41475.1"/>
    <property type="molecule type" value="Genomic_DNA"/>
</dbReference>
<dbReference type="SMART" id="SM00829">
    <property type="entry name" value="PKS_ER"/>
    <property type="match status" value="1"/>
</dbReference>
<feature type="domain" description="Enoyl reductase (ER)" evidence="3">
    <location>
        <begin position="13"/>
        <end position="327"/>
    </location>
</feature>
<reference evidence="4 5" key="1">
    <citation type="journal article" date="2007" name="Genome Biol.">
        <title>Interrupted coding sequences in Mycobacterium smegmatis: authentic mutations or sequencing errors?</title>
        <authorList>
            <person name="Deshayes C."/>
            <person name="Perrodou E."/>
            <person name="Gallien S."/>
            <person name="Euphrasie D."/>
            <person name="Schaeffer C."/>
            <person name="Van-Dorsselaer A."/>
            <person name="Poch O."/>
            <person name="Lecompte O."/>
            <person name="Reyrat J.M."/>
        </authorList>
    </citation>
    <scope>NUCLEOTIDE SEQUENCE [LARGE SCALE GENOMIC DNA]</scope>
    <source>
        <strain evidence="5">ATCC 700084 / mc(2)155</strain>
    </source>
</reference>
<comment type="similarity">
    <text evidence="2">Belongs to the zinc-containing alcohol dehydrogenase family. Quinone oxidoreductase subfamily.</text>
</comment>
<dbReference type="Gene3D" id="3.90.180.10">
    <property type="entry name" value="Medium-chain alcohol dehydrogenases, catalytic domain"/>
    <property type="match status" value="1"/>
</dbReference>
<dbReference type="KEGG" id="msg:MSMEI_5031"/>
<sequence length="329" mass="35569">MTAIGSFAALPVDDPDSLQDITIEVPELRPHDVLVRVEAVSVNPVDIKRRRSLSPSAEPTILGFDAAGVVEAVGSEVTTLSVGDEVWYAGDVSRPGTNAQLHAVDERIVARKPRSLSFRDAAALPLTTITAWETLFERFNLTADSRGDLLVLGAAGGVGSVMIQLAKKLTGVRVIATASRDESRQWARDLGADEVIDHHDLRTQALDVAPDGVDYLFTPFSAGNVDVFADIVRPFGHITAIDEPEGLDLVGLKTKSIAWHWELMFTRPLTGYDIAAQQRLLADAADLVDRGELRTTLTTAIDGFTAANLREAHRMVESGRMVGKVVVSR</sequence>